<keyword evidence="3" id="KW-0418">Kinase</keyword>
<dbReference type="Pfam" id="PF00990">
    <property type="entry name" value="GGDEF"/>
    <property type="match status" value="1"/>
</dbReference>
<gene>
    <name evidence="6" type="ORF">CW360_14910</name>
</gene>
<proteinExistence type="predicted"/>
<dbReference type="CDD" id="cd01949">
    <property type="entry name" value="GGDEF"/>
    <property type="match status" value="1"/>
</dbReference>
<sequence length="440" mass="48363">MKSGAFILDNTVMDLLLDTICVVDAHGRFMALSAACEQLLGYRADELIGRTMIELVLEEDRPRTLQAAREIMAGAPLPCFENRYVRKDGQIVHVMWSARWSEEHQVRIAVARDITARKRSEERQAATFALSEAAHFAENLPDLLQRVREIIHGLLPDSELHVALPDNDSGLLQLALPCATPAEASQLLADAQQLLAGQPPPAHASHRLAIPLQGSSGNLGVLLLQGQRSTLSYQAVDRQLLHYLATQLVAFIERQQMLTRLQLMAQFDPLTGLPNRALLFDRLHTALERARRERHLLGLLFIDLDNFKQINDSLGHKAGDLLLQQVAQRLQGCMRQSDTVARLAGDEFVVLLEDLGSASHALRAAEKIRLALNAPFTLEQLPQQVLPSIGGALYPLHAQEATQLLQQADTAMYAAKRAGGNRIQLASAHGAMPGQDGLPG</sequence>
<dbReference type="InterPro" id="IPR043128">
    <property type="entry name" value="Rev_trsase/Diguanyl_cyclase"/>
</dbReference>
<reference evidence="7" key="1">
    <citation type="submission" date="2017-12" db="EMBL/GenBank/DDBJ databases">
        <authorList>
            <person name="Yu X.-Y."/>
        </authorList>
    </citation>
    <scope>NUCLEOTIDE SEQUENCE [LARGE SCALE GENOMIC DNA]</scope>
    <source>
        <strain evidence="7">ZYSR67-Z</strain>
    </source>
</reference>
<evidence type="ECO:0000313" key="7">
    <source>
        <dbReference type="Proteomes" id="UP000242861"/>
    </source>
</evidence>
<dbReference type="SUPFAM" id="SSF55073">
    <property type="entry name" value="Nucleotide cyclase"/>
    <property type="match status" value="1"/>
</dbReference>
<dbReference type="InterPro" id="IPR000160">
    <property type="entry name" value="GGDEF_dom"/>
</dbReference>
<evidence type="ECO:0000256" key="1">
    <source>
        <dbReference type="ARBA" id="ARBA00001946"/>
    </source>
</evidence>
<dbReference type="Pfam" id="PF08448">
    <property type="entry name" value="PAS_4"/>
    <property type="match status" value="1"/>
</dbReference>
<comment type="caution">
    <text evidence="6">The sequence shown here is derived from an EMBL/GenBank/DDBJ whole genome shotgun (WGS) entry which is preliminary data.</text>
</comment>
<name>A0A2I0CLR6_9PSED</name>
<dbReference type="Gene3D" id="3.30.70.270">
    <property type="match status" value="1"/>
</dbReference>
<keyword evidence="3" id="KW-0808">Transferase</keyword>
<comment type="cofactor">
    <cofactor evidence="1">
        <name>Mg(2+)</name>
        <dbReference type="ChEBI" id="CHEBI:18420"/>
    </cofactor>
</comment>
<evidence type="ECO:0000256" key="3">
    <source>
        <dbReference type="ARBA" id="ARBA00022777"/>
    </source>
</evidence>
<comment type="subcellular location">
    <subcellularLocation>
        <location evidence="2">Cell inner membrane</location>
    </subcellularLocation>
</comment>
<dbReference type="Proteomes" id="UP000242861">
    <property type="component" value="Unassembled WGS sequence"/>
</dbReference>
<dbReference type="InterPro" id="IPR029787">
    <property type="entry name" value="Nucleotide_cyclase"/>
</dbReference>
<dbReference type="SUPFAM" id="SSF55785">
    <property type="entry name" value="PYP-like sensor domain (PAS domain)"/>
    <property type="match status" value="1"/>
</dbReference>
<dbReference type="SUPFAM" id="SSF55781">
    <property type="entry name" value="GAF domain-like"/>
    <property type="match status" value="1"/>
</dbReference>
<dbReference type="InterPro" id="IPR052163">
    <property type="entry name" value="DGC-Regulatory_Protein"/>
</dbReference>
<dbReference type="SMART" id="SM00267">
    <property type="entry name" value="GGDEF"/>
    <property type="match status" value="1"/>
</dbReference>
<dbReference type="InterPro" id="IPR013656">
    <property type="entry name" value="PAS_4"/>
</dbReference>
<dbReference type="PANTHER" id="PTHR46663">
    <property type="entry name" value="DIGUANYLATE CYCLASE DGCT-RELATED"/>
    <property type="match status" value="1"/>
</dbReference>
<dbReference type="CDD" id="cd00130">
    <property type="entry name" value="PAS"/>
    <property type="match status" value="1"/>
</dbReference>
<dbReference type="SMART" id="SM00091">
    <property type="entry name" value="PAS"/>
    <property type="match status" value="1"/>
</dbReference>
<dbReference type="FunFam" id="3.30.70.270:FF:000001">
    <property type="entry name" value="Diguanylate cyclase domain protein"/>
    <property type="match status" value="1"/>
</dbReference>
<organism evidence="6 7">
    <name type="scientific">Pseudomonas fluvialis</name>
    <dbReference type="NCBI Taxonomy" id="1793966"/>
    <lineage>
        <taxon>Bacteria</taxon>
        <taxon>Pseudomonadati</taxon>
        <taxon>Pseudomonadota</taxon>
        <taxon>Gammaproteobacteria</taxon>
        <taxon>Pseudomonadales</taxon>
        <taxon>Pseudomonadaceae</taxon>
        <taxon>Pseudomonas</taxon>
    </lineage>
</organism>
<dbReference type="AlphaFoldDB" id="A0A2I0CLR6"/>
<accession>A0A2I0CLR6</accession>
<evidence type="ECO:0000313" key="6">
    <source>
        <dbReference type="EMBL" id="PKF70072.1"/>
    </source>
</evidence>
<dbReference type="GO" id="GO:0016301">
    <property type="term" value="F:kinase activity"/>
    <property type="evidence" value="ECO:0007669"/>
    <property type="project" value="UniProtKB-KW"/>
</dbReference>
<evidence type="ECO:0000259" key="4">
    <source>
        <dbReference type="PROSITE" id="PS50112"/>
    </source>
</evidence>
<dbReference type="GO" id="GO:0005886">
    <property type="term" value="C:plasma membrane"/>
    <property type="evidence" value="ECO:0007669"/>
    <property type="project" value="UniProtKB-SubCell"/>
</dbReference>
<dbReference type="Gene3D" id="3.30.450.20">
    <property type="entry name" value="PAS domain"/>
    <property type="match status" value="1"/>
</dbReference>
<dbReference type="InterPro" id="IPR000014">
    <property type="entry name" value="PAS"/>
</dbReference>
<dbReference type="PANTHER" id="PTHR46663:SF3">
    <property type="entry name" value="SLL0267 PROTEIN"/>
    <property type="match status" value="1"/>
</dbReference>
<dbReference type="PROSITE" id="PS50887">
    <property type="entry name" value="GGDEF"/>
    <property type="match status" value="1"/>
</dbReference>
<dbReference type="NCBIfam" id="TIGR00254">
    <property type="entry name" value="GGDEF"/>
    <property type="match status" value="1"/>
</dbReference>
<dbReference type="RefSeq" id="WP_101194256.1">
    <property type="nucleotide sequence ID" value="NZ_PIYS01000029.1"/>
</dbReference>
<evidence type="ECO:0000256" key="2">
    <source>
        <dbReference type="ARBA" id="ARBA00004533"/>
    </source>
</evidence>
<dbReference type="Gene3D" id="3.30.450.40">
    <property type="match status" value="1"/>
</dbReference>
<feature type="domain" description="GGDEF" evidence="5">
    <location>
        <begin position="295"/>
        <end position="428"/>
    </location>
</feature>
<dbReference type="InterPro" id="IPR035965">
    <property type="entry name" value="PAS-like_dom_sf"/>
</dbReference>
<evidence type="ECO:0000259" key="5">
    <source>
        <dbReference type="PROSITE" id="PS50887"/>
    </source>
</evidence>
<protein>
    <submittedName>
        <fullName evidence="6">Diguanylate cyclase</fullName>
    </submittedName>
</protein>
<dbReference type="NCBIfam" id="TIGR00229">
    <property type="entry name" value="sensory_box"/>
    <property type="match status" value="1"/>
</dbReference>
<dbReference type="EMBL" id="PIYS01000029">
    <property type="protein sequence ID" value="PKF70072.1"/>
    <property type="molecule type" value="Genomic_DNA"/>
</dbReference>
<feature type="domain" description="PAS" evidence="4">
    <location>
        <begin position="12"/>
        <end position="75"/>
    </location>
</feature>
<dbReference type="PROSITE" id="PS50112">
    <property type="entry name" value="PAS"/>
    <property type="match status" value="1"/>
</dbReference>
<dbReference type="InterPro" id="IPR029016">
    <property type="entry name" value="GAF-like_dom_sf"/>
</dbReference>